<evidence type="ECO:0000313" key="3">
    <source>
        <dbReference type="Proteomes" id="UP000294530"/>
    </source>
</evidence>
<feature type="domain" description="Retrovirus-related Pol polyprotein from transposon TNT 1-94-like beta-barrel" evidence="1">
    <location>
        <begin position="42"/>
        <end position="108"/>
    </location>
</feature>
<keyword evidence="3" id="KW-1185">Reference proteome</keyword>
<protein>
    <recommendedName>
        <fullName evidence="1">Retrovirus-related Pol polyprotein from transposon TNT 1-94-like beta-barrel domain-containing protein</fullName>
    </recommendedName>
</protein>
<accession>A0A976IFT8</accession>
<dbReference type="GeneID" id="94344938"/>
<organism evidence="2 3">
    <name type="scientific">Bremia lactucae</name>
    <name type="common">Lettuce downy mildew</name>
    <dbReference type="NCBI Taxonomy" id="4779"/>
    <lineage>
        <taxon>Eukaryota</taxon>
        <taxon>Sar</taxon>
        <taxon>Stramenopiles</taxon>
        <taxon>Oomycota</taxon>
        <taxon>Peronosporomycetes</taxon>
        <taxon>Peronosporales</taxon>
        <taxon>Peronosporaceae</taxon>
        <taxon>Bremia</taxon>
    </lineage>
</organism>
<evidence type="ECO:0000313" key="2">
    <source>
        <dbReference type="EMBL" id="TDH70768.1"/>
    </source>
</evidence>
<dbReference type="OrthoDB" id="92642at2759"/>
<comment type="caution">
    <text evidence="2">The sequence shown here is derived from an EMBL/GenBank/DDBJ whole genome shotgun (WGS) entry which is preliminary data.</text>
</comment>
<sequence>MRVGSPVDATNAMNLVTSVTSVQSRETHQNHMCFRLQVMGKWLLGSGASFHMTFDRDDFCTLQSVRDNLEVFVASNDCLPLRGTGSVNLILESGRTAIVNNVFFIPGFYYLGRRLQRVEQKFMKMRCAQFHLKVKTWETFDEALYSELSELYQVQQ</sequence>
<dbReference type="Proteomes" id="UP000294530">
    <property type="component" value="Unassembled WGS sequence"/>
</dbReference>
<proteinExistence type="predicted"/>
<dbReference type="Pfam" id="PF22936">
    <property type="entry name" value="Pol_BBD"/>
    <property type="match status" value="1"/>
</dbReference>
<name>A0A976IFT8_BRELC</name>
<dbReference type="EMBL" id="SHOA02000001">
    <property type="protein sequence ID" value="TDH70768.1"/>
    <property type="molecule type" value="Genomic_DNA"/>
</dbReference>
<dbReference type="KEGG" id="blac:94344938"/>
<evidence type="ECO:0000259" key="1">
    <source>
        <dbReference type="Pfam" id="PF22936"/>
    </source>
</evidence>
<dbReference type="AlphaFoldDB" id="A0A976IFT8"/>
<reference evidence="2 3" key="1">
    <citation type="journal article" date="2021" name="Genome Biol.">
        <title>AFLAP: assembly-free linkage analysis pipeline using k-mers from genome sequencing data.</title>
        <authorList>
            <person name="Fletcher K."/>
            <person name="Zhang L."/>
            <person name="Gil J."/>
            <person name="Han R."/>
            <person name="Cavanaugh K."/>
            <person name="Michelmore R."/>
        </authorList>
    </citation>
    <scope>NUCLEOTIDE SEQUENCE [LARGE SCALE GENOMIC DNA]</scope>
    <source>
        <strain evidence="2 3">SF5</strain>
    </source>
</reference>
<gene>
    <name evidence="2" type="ORF">CCR75_001162</name>
</gene>
<dbReference type="RefSeq" id="XP_067820267.1">
    <property type="nucleotide sequence ID" value="XM_067959267.1"/>
</dbReference>
<dbReference type="InterPro" id="IPR054722">
    <property type="entry name" value="PolX-like_BBD"/>
</dbReference>